<comment type="caution">
    <text evidence="2">The sequence shown here is derived from an EMBL/GenBank/DDBJ whole genome shotgun (WGS) entry which is preliminary data.</text>
</comment>
<dbReference type="Pfam" id="PF00646">
    <property type="entry name" value="F-box"/>
    <property type="match status" value="1"/>
</dbReference>
<dbReference type="SUPFAM" id="SSF81383">
    <property type="entry name" value="F-box domain"/>
    <property type="match status" value="1"/>
</dbReference>
<gene>
    <name evidence="2" type="ORF">BJ878DRAFT_540594</name>
</gene>
<evidence type="ECO:0000313" key="3">
    <source>
        <dbReference type="Proteomes" id="UP000887226"/>
    </source>
</evidence>
<evidence type="ECO:0000313" key="2">
    <source>
        <dbReference type="EMBL" id="KAG9246137.1"/>
    </source>
</evidence>
<evidence type="ECO:0000259" key="1">
    <source>
        <dbReference type="Pfam" id="PF00646"/>
    </source>
</evidence>
<dbReference type="EMBL" id="MU253816">
    <property type="protein sequence ID" value="KAG9246137.1"/>
    <property type="molecule type" value="Genomic_DNA"/>
</dbReference>
<name>A0A9P7Z6R8_9HELO</name>
<reference evidence="2" key="1">
    <citation type="journal article" date="2021" name="IMA Fungus">
        <title>Genomic characterization of three marine fungi, including Emericellopsis atlantica sp. nov. with signatures of a generalist lifestyle and marine biomass degradation.</title>
        <authorList>
            <person name="Hagestad O.C."/>
            <person name="Hou L."/>
            <person name="Andersen J.H."/>
            <person name="Hansen E.H."/>
            <person name="Altermark B."/>
            <person name="Li C."/>
            <person name="Kuhnert E."/>
            <person name="Cox R.J."/>
            <person name="Crous P.W."/>
            <person name="Spatafora J.W."/>
            <person name="Lail K."/>
            <person name="Amirebrahimi M."/>
            <person name="Lipzen A."/>
            <person name="Pangilinan J."/>
            <person name="Andreopoulos W."/>
            <person name="Hayes R.D."/>
            <person name="Ng V."/>
            <person name="Grigoriev I.V."/>
            <person name="Jackson S.A."/>
            <person name="Sutton T.D.S."/>
            <person name="Dobson A.D.W."/>
            <person name="Rama T."/>
        </authorList>
    </citation>
    <scope>NUCLEOTIDE SEQUENCE</scope>
    <source>
        <strain evidence="2">TRa3180A</strain>
    </source>
</reference>
<protein>
    <recommendedName>
        <fullName evidence="1">F-box domain-containing protein</fullName>
    </recommendedName>
</protein>
<organism evidence="2 3">
    <name type="scientific">Calycina marina</name>
    <dbReference type="NCBI Taxonomy" id="1763456"/>
    <lineage>
        <taxon>Eukaryota</taxon>
        <taxon>Fungi</taxon>
        <taxon>Dikarya</taxon>
        <taxon>Ascomycota</taxon>
        <taxon>Pezizomycotina</taxon>
        <taxon>Leotiomycetes</taxon>
        <taxon>Helotiales</taxon>
        <taxon>Pezizellaceae</taxon>
        <taxon>Calycina</taxon>
    </lineage>
</organism>
<feature type="domain" description="F-box" evidence="1">
    <location>
        <begin position="72"/>
        <end position="107"/>
    </location>
</feature>
<keyword evidence="3" id="KW-1185">Reference proteome</keyword>
<accession>A0A9P7Z6R8</accession>
<sequence length="256" mass="29444">MSSNVRKMKVHGGTLKSLPGVIRSKDNFARNRKLLGPSQNQHAASKQGMLSTFILTTFQAGQLMTSIPVSRLTSLPIELLDMIFSSLHLRSAICLGLTCKLTYAIFQQRLTRHKIFHFEPPLGISRGVLCLSNQDSQLQVAFPSDIRRMNFKDSDRERSLHALLMTWMGDRYVYLAKRGRFVPRFVSRDQDGKPSKIPLLNPVLRELSKKPRYRDLECSWRPLRKLESARLYGKFQCRNAMIEASPFMFPAFKPWI</sequence>
<dbReference type="InterPro" id="IPR001810">
    <property type="entry name" value="F-box_dom"/>
</dbReference>
<dbReference type="Proteomes" id="UP000887226">
    <property type="component" value="Unassembled WGS sequence"/>
</dbReference>
<dbReference type="AlphaFoldDB" id="A0A9P7Z6R8"/>
<dbReference type="InterPro" id="IPR036047">
    <property type="entry name" value="F-box-like_dom_sf"/>
</dbReference>
<proteinExistence type="predicted"/>
<dbReference type="CDD" id="cd09917">
    <property type="entry name" value="F-box_SF"/>
    <property type="match status" value="1"/>
</dbReference>